<proteinExistence type="inferred from homology"/>
<dbReference type="GO" id="GO:0003700">
    <property type="term" value="F:DNA-binding transcription factor activity"/>
    <property type="evidence" value="ECO:0007669"/>
    <property type="project" value="InterPro"/>
</dbReference>
<dbReference type="SUPFAM" id="SSF46689">
    <property type="entry name" value="Homeodomain-like"/>
    <property type="match status" value="1"/>
</dbReference>
<dbReference type="GO" id="GO:0006281">
    <property type="term" value="P:DNA repair"/>
    <property type="evidence" value="ECO:0007669"/>
    <property type="project" value="UniProtKB-KW"/>
</dbReference>
<comment type="catalytic activity">
    <reaction evidence="10">
        <text>a 6-O-methyl-2'-deoxyguanosine in DNA + L-cysteinyl-[protein] = S-methyl-L-cysteinyl-[protein] + a 2'-deoxyguanosine in DNA</text>
        <dbReference type="Rhea" id="RHEA:24000"/>
        <dbReference type="Rhea" id="RHEA-COMP:10131"/>
        <dbReference type="Rhea" id="RHEA-COMP:10132"/>
        <dbReference type="Rhea" id="RHEA-COMP:11367"/>
        <dbReference type="Rhea" id="RHEA-COMP:11368"/>
        <dbReference type="ChEBI" id="CHEBI:29950"/>
        <dbReference type="ChEBI" id="CHEBI:82612"/>
        <dbReference type="ChEBI" id="CHEBI:85445"/>
        <dbReference type="ChEBI" id="CHEBI:85448"/>
        <dbReference type="EC" id="2.1.1.63"/>
    </reaction>
</comment>
<evidence type="ECO:0000256" key="2">
    <source>
        <dbReference type="ARBA" id="ARBA00008711"/>
    </source>
</evidence>
<evidence type="ECO:0000256" key="5">
    <source>
        <dbReference type="ARBA" id="ARBA00022679"/>
    </source>
</evidence>
<keyword evidence="9" id="KW-0234">DNA repair</keyword>
<keyword evidence="6" id="KW-0227">DNA damage</keyword>
<gene>
    <name evidence="12" type="ORF">SVA_0086</name>
</gene>
<evidence type="ECO:0000313" key="12">
    <source>
        <dbReference type="EMBL" id="BAU46668.1"/>
    </source>
</evidence>
<reference evidence="12 13" key="1">
    <citation type="submission" date="2015-08" db="EMBL/GenBank/DDBJ databases">
        <title>Complete genome sequence of Sulfurifustis variabilis.</title>
        <authorList>
            <person name="Miura A."/>
            <person name="Kojima H."/>
            <person name="Fukui M."/>
        </authorList>
    </citation>
    <scope>NUCLEOTIDE SEQUENCE [LARGE SCALE GENOMIC DNA]</scope>
    <source>
        <strain evidence="13">skN76</strain>
    </source>
</reference>
<dbReference type="GO" id="GO:0043565">
    <property type="term" value="F:sequence-specific DNA binding"/>
    <property type="evidence" value="ECO:0007669"/>
    <property type="project" value="InterPro"/>
</dbReference>
<dbReference type="KEGG" id="sva:SVA_0086"/>
<accession>A0A1B4UZU0</accession>
<dbReference type="SUPFAM" id="SSF53155">
    <property type="entry name" value="Methylated DNA-protein cysteine methyltransferase domain"/>
    <property type="match status" value="1"/>
</dbReference>
<evidence type="ECO:0000256" key="1">
    <source>
        <dbReference type="ARBA" id="ARBA00001286"/>
    </source>
</evidence>
<keyword evidence="4 12" id="KW-0489">Methyltransferase</keyword>
<dbReference type="FunFam" id="1.10.10.10:FF:000214">
    <property type="entry name" value="Methylated-DNA--protein-cysteine methyltransferase"/>
    <property type="match status" value="1"/>
</dbReference>
<dbReference type="PANTHER" id="PTHR10815:SF13">
    <property type="entry name" value="METHYLATED-DNA--PROTEIN-CYSTEINE METHYLTRANSFERASE"/>
    <property type="match status" value="1"/>
</dbReference>
<dbReference type="GO" id="GO:0003908">
    <property type="term" value="F:methylated-DNA-[protein]-cysteine S-methyltransferase activity"/>
    <property type="evidence" value="ECO:0007669"/>
    <property type="project" value="UniProtKB-EC"/>
</dbReference>
<dbReference type="Pfam" id="PF01035">
    <property type="entry name" value="DNA_binding_1"/>
    <property type="match status" value="1"/>
</dbReference>
<evidence type="ECO:0000256" key="6">
    <source>
        <dbReference type="ARBA" id="ARBA00022763"/>
    </source>
</evidence>
<dbReference type="InterPro" id="IPR001497">
    <property type="entry name" value="MethylDNA_cys_MeTrfase_AS"/>
</dbReference>
<keyword evidence="13" id="KW-1185">Reference proteome</keyword>
<dbReference type="PROSITE" id="PS00374">
    <property type="entry name" value="MGMT"/>
    <property type="match status" value="1"/>
</dbReference>
<dbReference type="CDD" id="cd06445">
    <property type="entry name" value="ATase"/>
    <property type="match status" value="1"/>
</dbReference>
<dbReference type="SMART" id="SM00342">
    <property type="entry name" value="HTH_ARAC"/>
    <property type="match status" value="1"/>
</dbReference>
<dbReference type="EMBL" id="AP014936">
    <property type="protein sequence ID" value="BAU46668.1"/>
    <property type="molecule type" value="Genomic_DNA"/>
</dbReference>
<dbReference type="EC" id="2.1.1.63" evidence="3"/>
<dbReference type="InterPro" id="IPR036217">
    <property type="entry name" value="MethylDNA_cys_MeTrfase_DNAb"/>
</dbReference>
<dbReference type="InterPro" id="IPR009057">
    <property type="entry name" value="Homeodomain-like_sf"/>
</dbReference>
<evidence type="ECO:0000256" key="9">
    <source>
        <dbReference type="ARBA" id="ARBA00023204"/>
    </source>
</evidence>
<dbReference type="PROSITE" id="PS01124">
    <property type="entry name" value="HTH_ARAC_FAMILY_2"/>
    <property type="match status" value="1"/>
</dbReference>
<evidence type="ECO:0000256" key="8">
    <source>
        <dbReference type="ARBA" id="ARBA00023163"/>
    </source>
</evidence>
<dbReference type="Gene3D" id="3.30.160.70">
    <property type="entry name" value="Methylated DNA-protein cysteine methyltransferase domain"/>
    <property type="match status" value="1"/>
</dbReference>
<dbReference type="InterPro" id="IPR036631">
    <property type="entry name" value="MGMT_N_sf"/>
</dbReference>
<dbReference type="OrthoDB" id="9802228at2"/>
<feature type="domain" description="HTH araC/xylS-type" evidence="11">
    <location>
        <begin position="10"/>
        <end position="107"/>
    </location>
</feature>
<evidence type="ECO:0000256" key="7">
    <source>
        <dbReference type="ARBA" id="ARBA00023015"/>
    </source>
</evidence>
<dbReference type="PANTHER" id="PTHR10815">
    <property type="entry name" value="METHYLATED-DNA--PROTEIN-CYSTEINE METHYLTRANSFERASE"/>
    <property type="match status" value="1"/>
</dbReference>
<keyword evidence="8" id="KW-0804">Transcription</keyword>
<dbReference type="Pfam" id="PF02870">
    <property type="entry name" value="Methyltransf_1N"/>
    <property type="match status" value="1"/>
</dbReference>
<sequence>MNPTDYARVEQTIRYLDRHFHRQPGLAELAAQVHLSEYHFQRLFRRWAGVSPKRFLQYLTADYVKARLRDAATVLEAADGAGLSSGGRVHELLVTLHAVTPGEWKSEGEGLVIRYGYAPTRFGECLVAATDRGICALHFAPDPSQASLDGLRAQWPRARFVERPGEARAIARRVFGSGGEPLALHVGGSNFQIKVWEALLTVPAGRLVSYDELARRAGRPGAARAVGTAVGANPVAVLIPCHRVIRKTGAFGEYRWGDTRKRALLAWEAARANQF</sequence>
<evidence type="ECO:0000313" key="13">
    <source>
        <dbReference type="Proteomes" id="UP000218899"/>
    </source>
</evidence>
<dbReference type="GO" id="GO:0032259">
    <property type="term" value="P:methylation"/>
    <property type="evidence" value="ECO:0007669"/>
    <property type="project" value="UniProtKB-KW"/>
</dbReference>
<evidence type="ECO:0000259" key="11">
    <source>
        <dbReference type="PROSITE" id="PS01124"/>
    </source>
</evidence>
<organism evidence="12 13">
    <name type="scientific">Sulfurifustis variabilis</name>
    <dbReference type="NCBI Taxonomy" id="1675686"/>
    <lineage>
        <taxon>Bacteria</taxon>
        <taxon>Pseudomonadati</taxon>
        <taxon>Pseudomonadota</taxon>
        <taxon>Gammaproteobacteria</taxon>
        <taxon>Acidiferrobacterales</taxon>
        <taxon>Acidiferrobacteraceae</taxon>
        <taxon>Sulfurifustis</taxon>
    </lineage>
</organism>
<keyword evidence="5 12" id="KW-0808">Transferase</keyword>
<keyword evidence="7" id="KW-0805">Transcription regulation</keyword>
<dbReference type="InterPro" id="IPR014048">
    <property type="entry name" value="MethylDNA_cys_MeTrfase_DNA-bd"/>
</dbReference>
<evidence type="ECO:0000256" key="3">
    <source>
        <dbReference type="ARBA" id="ARBA00011918"/>
    </source>
</evidence>
<comment type="catalytic activity">
    <reaction evidence="1">
        <text>a 4-O-methyl-thymidine in DNA + L-cysteinyl-[protein] = a thymidine in DNA + S-methyl-L-cysteinyl-[protein]</text>
        <dbReference type="Rhea" id="RHEA:53428"/>
        <dbReference type="Rhea" id="RHEA-COMP:10131"/>
        <dbReference type="Rhea" id="RHEA-COMP:10132"/>
        <dbReference type="Rhea" id="RHEA-COMP:13555"/>
        <dbReference type="Rhea" id="RHEA-COMP:13556"/>
        <dbReference type="ChEBI" id="CHEBI:29950"/>
        <dbReference type="ChEBI" id="CHEBI:82612"/>
        <dbReference type="ChEBI" id="CHEBI:137386"/>
        <dbReference type="ChEBI" id="CHEBI:137387"/>
        <dbReference type="EC" id="2.1.1.63"/>
    </reaction>
</comment>
<evidence type="ECO:0000256" key="10">
    <source>
        <dbReference type="ARBA" id="ARBA00049348"/>
    </source>
</evidence>
<dbReference type="RefSeq" id="WP_096457205.1">
    <property type="nucleotide sequence ID" value="NZ_AP014936.1"/>
</dbReference>
<dbReference type="Proteomes" id="UP000218899">
    <property type="component" value="Chromosome"/>
</dbReference>
<dbReference type="InterPro" id="IPR036388">
    <property type="entry name" value="WH-like_DNA-bd_sf"/>
</dbReference>
<dbReference type="SUPFAM" id="SSF46767">
    <property type="entry name" value="Methylated DNA-protein cysteine methyltransferase, C-terminal domain"/>
    <property type="match status" value="1"/>
</dbReference>
<comment type="similarity">
    <text evidence="2">Belongs to the MGMT family.</text>
</comment>
<evidence type="ECO:0000256" key="4">
    <source>
        <dbReference type="ARBA" id="ARBA00022603"/>
    </source>
</evidence>
<protein>
    <recommendedName>
        <fullName evidence="3">methylated-DNA--[protein]-cysteine S-methyltransferase</fullName>
        <ecNumber evidence="3">2.1.1.63</ecNumber>
    </recommendedName>
</protein>
<dbReference type="Pfam" id="PF12833">
    <property type="entry name" value="HTH_18"/>
    <property type="match status" value="1"/>
</dbReference>
<dbReference type="InterPro" id="IPR018060">
    <property type="entry name" value="HTH_AraC"/>
</dbReference>
<dbReference type="NCBIfam" id="TIGR00589">
    <property type="entry name" value="ogt"/>
    <property type="match status" value="1"/>
</dbReference>
<dbReference type="Gene3D" id="1.10.10.10">
    <property type="entry name" value="Winged helix-like DNA-binding domain superfamily/Winged helix DNA-binding domain"/>
    <property type="match status" value="1"/>
</dbReference>
<dbReference type="InterPro" id="IPR008332">
    <property type="entry name" value="MethylG_MeTrfase_N"/>
</dbReference>
<name>A0A1B4UZU0_9GAMM</name>
<dbReference type="Gene3D" id="1.10.10.60">
    <property type="entry name" value="Homeodomain-like"/>
    <property type="match status" value="1"/>
</dbReference>
<dbReference type="AlphaFoldDB" id="A0A1B4UZU0"/>